<feature type="region of interest" description="Disordered" evidence="2">
    <location>
        <begin position="437"/>
        <end position="498"/>
    </location>
</feature>
<name>A0AAD4LDA7_9AGAM</name>
<feature type="region of interest" description="Disordered" evidence="2">
    <location>
        <begin position="354"/>
        <end position="421"/>
    </location>
</feature>
<feature type="region of interest" description="Disordered" evidence="2">
    <location>
        <begin position="1"/>
        <end position="212"/>
    </location>
</feature>
<feature type="compositionally biased region" description="Basic and acidic residues" evidence="2">
    <location>
        <begin position="139"/>
        <end position="151"/>
    </location>
</feature>
<feature type="compositionally biased region" description="Polar residues" evidence="2">
    <location>
        <begin position="687"/>
        <end position="724"/>
    </location>
</feature>
<feature type="compositionally biased region" description="Acidic residues" evidence="2">
    <location>
        <begin position="929"/>
        <end position="942"/>
    </location>
</feature>
<feature type="coiled-coil region" evidence="1">
    <location>
        <begin position="751"/>
        <end position="785"/>
    </location>
</feature>
<evidence type="ECO:0000256" key="1">
    <source>
        <dbReference type="SAM" id="Coils"/>
    </source>
</evidence>
<keyword evidence="1" id="KW-0175">Coiled coil</keyword>
<feature type="region of interest" description="Disordered" evidence="2">
    <location>
        <begin position="508"/>
        <end position="527"/>
    </location>
</feature>
<accession>A0AAD4LDA7</accession>
<comment type="caution">
    <text evidence="3">The sequence shown here is derived from an EMBL/GenBank/DDBJ whole genome shotgun (WGS) entry which is preliminary data.</text>
</comment>
<feature type="compositionally biased region" description="Low complexity" evidence="2">
    <location>
        <begin position="44"/>
        <end position="74"/>
    </location>
</feature>
<feature type="region of interest" description="Disordered" evidence="2">
    <location>
        <begin position="534"/>
        <end position="616"/>
    </location>
</feature>
<gene>
    <name evidence="3" type="ORF">EDB92DRAFT_1876059</name>
</gene>
<feature type="region of interest" description="Disordered" evidence="2">
    <location>
        <begin position="305"/>
        <end position="330"/>
    </location>
</feature>
<evidence type="ECO:0000313" key="4">
    <source>
        <dbReference type="Proteomes" id="UP001201163"/>
    </source>
</evidence>
<proteinExistence type="predicted"/>
<organism evidence="3 4">
    <name type="scientific">Lactarius akahatsu</name>
    <dbReference type="NCBI Taxonomy" id="416441"/>
    <lineage>
        <taxon>Eukaryota</taxon>
        <taxon>Fungi</taxon>
        <taxon>Dikarya</taxon>
        <taxon>Basidiomycota</taxon>
        <taxon>Agaricomycotina</taxon>
        <taxon>Agaricomycetes</taxon>
        <taxon>Russulales</taxon>
        <taxon>Russulaceae</taxon>
        <taxon>Lactarius</taxon>
    </lineage>
</organism>
<feature type="compositionally biased region" description="Low complexity" evidence="2">
    <location>
        <begin position="670"/>
        <end position="683"/>
    </location>
</feature>
<evidence type="ECO:0000313" key="3">
    <source>
        <dbReference type="EMBL" id="KAH8987256.1"/>
    </source>
</evidence>
<dbReference type="Proteomes" id="UP001201163">
    <property type="component" value="Unassembled WGS sequence"/>
</dbReference>
<feature type="compositionally biased region" description="Low complexity" evidence="2">
    <location>
        <begin position="549"/>
        <end position="559"/>
    </location>
</feature>
<dbReference type="EMBL" id="JAKELL010000048">
    <property type="protein sequence ID" value="KAH8987256.1"/>
    <property type="molecule type" value="Genomic_DNA"/>
</dbReference>
<feature type="compositionally biased region" description="Low complexity" evidence="2">
    <location>
        <begin position="884"/>
        <end position="900"/>
    </location>
</feature>
<protein>
    <submittedName>
        <fullName evidence="3">Uncharacterized protein</fullName>
    </submittedName>
</protein>
<feature type="compositionally biased region" description="Low complexity" evidence="2">
    <location>
        <begin position="82"/>
        <end position="105"/>
    </location>
</feature>
<sequence length="942" mass="99546">MEVTTLSLRTSPGGAKTADLRGQTRIPQPPSFIPLLSPKSARHPALSSSLPSSLSVPQLGLVPPNRTPSGSGPPSQAPPHSPQALSTHGSGGSSLPSLRSLRNLLPFGSGKPASGTATSGPSRSPFASFAPVRRSSTTIERKNSSHFSRPEDDSDGAVISIAPSPPRRASPERTRDASSSADAHDSSIPTPPLDGELGPPVVIFNPEPPLSSELSTILESDLSGLSKHLPALDESHITDLSGNRFSSVPGASPPSPGTDDDDVVAPDTSVLDLSTSQLKEEVMHALKEKPSTNGWLTGVVVEDLADSRPASRNRREAHEGYAEVEPEESLHLDALDPDLAALLSPNRVRGRQPGNLLAPVPIHQNPPAIAPPRIFPPSRAVTPQSRPSPLASSPVDVSPSSATGSARSQHSPVRTTAPHSGIVRSVPTRFVPRLMRSATDNALTGRGERGVESFSRTPSDSALQLDEARRVSSDGVYLRRSPASPLPLEFQSQPSLQQTHTEQHRRVASSRLATPARFGTHTSGASRLLRSAFPSSSSSAIPTGWGGDSPSPTSRASSSLGAAADRLNRPRTSEDGALGGRPSARERLGYTPRSRNRSLSVGNGNGERVTSPAPRTATEWLGPRTVKAFAAAGLLERERDPSASRFGSTRSLGDRDQRALAPSRLAMSEAGSVASSWRSASRAMTHSDATASTSTGAPRTTRSAESTAPTSISMSRPQSRTPSPQHKGHQAALQAMQDKHATETGTLLAALADAQHIAQSLRTENARLTKRVEDLEAQLVAVHHAQLRTQQPLARSVFTRVERQNSSDALARRWPPPVPVLPAHLLPNTPNSRVLDLNQLEDADAEDSTYHGGRVARSRRASGSESVFALPPPNMSMLLQEQPAGSRRSASTVSVTTVGAPTDGPGSPRSLFLRPEHELHLGDMGSLFTEDETDDTGDDEDA</sequence>
<keyword evidence="4" id="KW-1185">Reference proteome</keyword>
<feature type="region of interest" description="Disordered" evidence="2">
    <location>
        <begin position="844"/>
        <end position="942"/>
    </location>
</feature>
<feature type="compositionally biased region" description="Low complexity" evidence="2">
    <location>
        <begin position="387"/>
        <end position="402"/>
    </location>
</feature>
<dbReference type="AlphaFoldDB" id="A0AAD4LDA7"/>
<feature type="compositionally biased region" description="Polar residues" evidence="2">
    <location>
        <begin position="1"/>
        <end position="10"/>
    </location>
</feature>
<feature type="compositionally biased region" description="Polar residues" evidence="2">
    <location>
        <begin position="403"/>
        <end position="418"/>
    </location>
</feature>
<feature type="region of interest" description="Disordered" evidence="2">
    <location>
        <begin position="239"/>
        <end position="266"/>
    </location>
</feature>
<feature type="region of interest" description="Disordered" evidence="2">
    <location>
        <begin position="639"/>
        <end position="739"/>
    </location>
</feature>
<reference evidence="3" key="1">
    <citation type="submission" date="2022-01" db="EMBL/GenBank/DDBJ databases">
        <title>Comparative genomics reveals a dynamic genome evolution in the ectomycorrhizal milk-cap (Lactarius) mushrooms.</title>
        <authorList>
            <consortium name="DOE Joint Genome Institute"/>
            <person name="Lebreton A."/>
            <person name="Tang N."/>
            <person name="Kuo A."/>
            <person name="LaButti K."/>
            <person name="Drula E."/>
            <person name="Barry K."/>
            <person name="Clum A."/>
            <person name="Lipzen A."/>
            <person name="Mousain D."/>
            <person name="Ng V."/>
            <person name="Wang R."/>
            <person name="Wang X."/>
            <person name="Dai Y."/>
            <person name="Henrissat B."/>
            <person name="Grigoriev I.V."/>
            <person name="Guerin-Laguette A."/>
            <person name="Yu F."/>
            <person name="Martin F.M."/>
        </authorList>
    </citation>
    <scope>NUCLEOTIDE SEQUENCE</scope>
    <source>
        <strain evidence="3">QP</strain>
    </source>
</reference>
<evidence type="ECO:0000256" key="2">
    <source>
        <dbReference type="SAM" id="MobiDB-lite"/>
    </source>
</evidence>